<proteinExistence type="predicted"/>
<dbReference type="Proteomes" id="UP001054821">
    <property type="component" value="Chromosome 4"/>
</dbReference>
<keyword evidence="2" id="KW-1185">Reference proteome</keyword>
<sequence>MRRSEGNIQSKELQQFDWALPLKQKLQALKRQSGTSWPDPSTRADIGARAARVALGPYTPPYGSPARPRGSGVNDGSSNGYGGFFIKVSLFCDFKIMQV</sequence>
<evidence type="ECO:0000313" key="2">
    <source>
        <dbReference type="Proteomes" id="UP001054821"/>
    </source>
</evidence>
<organism evidence="1 2">
    <name type="scientific">Prunus dulcis</name>
    <name type="common">Almond</name>
    <name type="synonym">Amygdalus dulcis</name>
    <dbReference type="NCBI Taxonomy" id="3755"/>
    <lineage>
        <taxon>Eukaryota</taxon>
        <taxon>Viridiplantae</taxon>
        <taxon>Streptophyta</taxon>
        <taxon>Embryophyta</taxon>
        <taxon>Tracheophyta</taxon>
        <taxon>Spermatophyta</taxon>
        <taxon>Magnoliopsida</taxon>
        <taxon>eudicotyledons</taxon>
        <taxon>Gunneridae</taxon>
        <taxon>Pentapetalae</taxon>
        <taxon>rosids</taxon>
        <taxon>fabids</taxon>
        <taxon>Rosales</taxon>
        <taxon>Rosaceae</taxon>
        <taxon>Amygdaloideae</taxon>
        <taxon>Amygdaleae</taxon>
        <taxon>Prunus</taxon>
    </lineage>
</organism>
<dbReference type="AlphaFoldDB" id="A0AAD4VZ42"/>
<gene>
    <name evidence="1" type="ORF">L3X38_023239</name>
</gene>
<reference evidence="1 2" key="1">
    <citation type="journal article" date="2022" name="G3 (Bethesda)">
        <title>Whole-genome sequence and methylome profiling of the almond [Prunus dulcis (Mill.) D.A. Webb] cultivar 'Nonpareil'.</title>
        <authorList>
            <person name="D'Amico-Willman K.M."/>
            <person name="Ouma W.Z."/>
            <person name="Meulia T."/>
            <person name="Sideli G.M."/>
            <person name="Gradziel T.M."/>
            <person name="Fresnedo-Ramirez J."/>
        </authorList>
    </citation>
    <scope>NUCLEOTIDE SEQUENCE [LARGE SCALE GENOMIC DNA]</scope>
    <source>
        <strain evidence="1">Clone GOH B32 T37-40</strain>
    </source>
</reference>
<dbReference type="EMBL" id="JAJFAZ020000004">
    <property type="protein sequence ID" value="KAI5333109.1"/>
    <property type="molecule type" value="Genomic_DNA"/>
</dbReference>
<protein>
    <submittedName>
        <fullName evidence="1">Uncharacterized protein</fullName>
    </submittedName>
</protein>
<name>A0AAD4VZ42_PRUDU</name>
<comment type="caution">
    <text evidence="1">The sequence shown here is derived from an EMBL/GenBank/DDBJ whole genome shotgun (WGS) entry which is preliminary data.</text>
</comment>
<accession>A0AAD4VZ42</accession>
<evidence type="ECO:0000313" key="1">
    <source>
        <dbReference type="EMBL" id="KAI5333109.1"/>
    </source>
</evidence>